<dbReference type="Proteomes" id="UP001152798">
    <property type="component" value="Chromosome 1"/>
</dbReference>
<keyword evidence="5" id="KW-0460">Magnesium</keyword>
<dbReference type="GO" id="GO:0005737">
    <property type="term" value="C:cytoplasm"/>
    <property type="evidence" value="ECO:0007669"/>
    <property type="project" value="TreeGrafter"/>
</dbReference>
<evidence type="ECO:0000313" key="6">
    <source>
        <dbReference type="EMBL" id="CAH1389358.1"/>
    </source>
</evidence>
<comment type="cofactor">
    <cofactor evidence="5">
        <name>Mg(2+)</name>
        <dbReference type="ChEBI" id="CHEBI:18420"/>
    </cofactor>
    <text evidence="5">Divalent metal ions. Mg(2+) is the most effective.</text>
</comment>
<dbReference type="EMBL" id="OV725077">
    <property type="protein sequence ID" value="CAH1389358.1"/>
    <property type="molecule type" value="Genomic_DNA"/>
</dbReference>
<dbReference type="SUPFAM" id="SSF56784">
    <property type="entry name" value="HAD-like"/>
    <property type="match status" value="1"/>
</dbReference>
<feature type="active site" description="Proton donor" evidence="3">
    <location>
        <position position="27"/>
    </location>
</feature>
<feature type="binding site" evidence="4">
    <location>
        <position position="224"/>
    </location>
    <ligand>
        <name>substrate</name>
    </ligand>
</feature>
<comment type="similarity">
    <text evidence="2">Belongs to the HAD-like hydrolase superfamily.</text>
</comment>
<keyword evidence="1 2" id="KW-0378">Hydrolase</keyword>
<feature type="binding site" evidence="5">
    <location>
        <position position="29"/>
    </location>
    <ligand>
        <name>Mg(2+)</name>
        <dbReference type="ChEBI" id="CHEBI:18420"/>
    </ligand>
</feature>
<evidence type="ECO:0000256" key="3">
    <source>
        <dbReference type="PIRSR" id="PIRSR000915-1"/>
    </source>
</evidence>
<organism evidence="6 7">
    <name type="scientific">Nezara viridula</name>
    <name type="common">Southern green stink bug</name>
    <name type="synonym">Cimex viridulus</name>
    <dbReference type="NCBI Taxonomy" id="85310"/>
    <lineage>
        <taxon>Eukaryota</taxon>
        <taxon>Metazoa</taxon>
        <taxon>Ecdysozoa</taxon>
        <taxon>Arthropoda</taxon>
        <taxon>Hexapoda</taxon>
        <taxon>Insecta</taxon>
        <taxon>Pterygota</taxon>
        <taxon>Neoptera</taxon>
        <taxon>Paraneoptera</taxon>
        <taxon>Hemiptera</taxon>
        <taxon>Heteroptera</taxon>
        <taxon>Panheteroptera</taxon>
        <taxon>Pentatomomorpha</taxon>
        <taxon>Pentatomoidea</taxon>
        <taxon>Pentatomidae</taxon>
        <taxon>Pentatominae</taxon>
        <taxon>Nezara</taxon>
    </lineage>
</organism>
<dbReference type="Gene3D" id="3.40.50.1000">
    <property type="entry name" value="HAD superfamily/HAD-like"/>
    <property type="match status" value="2"/>
</dbReference>
<evidence type="ECO:0000256" key="2">
    <source>
        <dbReference type="PIRNR" id="PIRNR000915"/>
    </source>
</evidence>
<feature type="binding site" evidence="5">
    <location>
        <position position="249"/>
    </location>
    <ligand>
        <name>Mg(2+)</name>
        <dbReference type="ChEBI" id="CHEBI:18420"/>
    </ligand>
</feature>
<protein>
    <recommendedName>
        <fullName evidence="8">4-nitrophenylphosphatase</fullName>
    </recommendedName>
</protein>
<dbReference type="NCBIfam" id="TIGR01460">
    <property type="entry name" value="HAD-SF-IIA"/>
    <property type="match status" value="1"/>
</dbReference>
<dbReference type="InterPro" id="IPR006357">
    <property type="entry name" value="HAD-SF_hydro_IIA"/>
</dbReference>
<feature type="active site" description="Proton donor" evidence="3">
    <location>
        <position position="29"/>
    </location>
</feature>
<keyword evidence="5" id="KW-0479">Metal-binding</keyword>
<evidence type="ECO:0000313" key="7">
    <source>
        <dbReference type="Proteomes" id="UP001152798"/>
    </source>
</evidence>
<proteinExistence type="inferred from homology"/>
<evidence type="ECO:0000256" key="5">
    <source>
        <dbReference type="PIRSR" id="PIRSR000915-3"/>
    </source>
</evidence>
<evidence type="ECO:0000256" key="4">
    <source>
        <dbReference type="PIRSR" id="PIRSR000915-2"/>
    </source>
</evidence>
<dbReference type="Pfam" id="PF13242">
    <property type="entry name" value="Hydrolase_like"/>
    <property type="match status" value="1"/>
</dbReference>
<gene>
    <name evidence="6" type="ORF">NEZAVI_LOCUS777</name>
</gene>
<dbReference type="GO" id="GO:0016791">
    <property type="term" value="F:phosphatase activity"/>
    <property type="evidence" value="ECO:0007669"/>
    <property type="project" value="InterPro"/>
</dbReference>
<dbReference type="PANTHER" id="PTHR19288">
    <property type="entry name" value="4-NITROPHENYLPHOSPHATASE-RELATED"/>
    <property type="match status" value="1"/>
</dbReference>
<dbReference type="AlphaFoldDB" id="A0A9P0E3C0"/>
<dbReference type="PIRSF" id="PIRSF000915">
    <property type="entry name" value="PGP-type_phosphatase"/>
    <property type="match status" value="1"/>
</dbReference>
<feature type="binding site" evidence="5">
    <location>
        <position position="27"/>
    </location>
    <ligand>
        <name>Mg(2+)</name>
        <dbReference type="ChEBI" id="CHEBI:18420"/>
    </ligand>
</feature>
<dbReference type="GO" id="GO:0046872">
    <property type="term" value="F:metal ion binding"/>
    <property type="evidence" value="ECO:0007669"/>
    <property type="project" value="UniProtKB-KW"/>
</dbReference>
<sequence>MASTNLMSLGNVEKKDFLKSFDYFICDCDGVLWHGRVPVPGAQEVLKNLVSIGKKRFYFTNNSALTRKQFVEKFNSLGFDAKEEEILSTAWLTAKYLKNINFNKKVYVVGGTSIKEELDKFEIENFGAGPDNYEARGSSNFTLESSDIELVPDVGAVVVGYDLFFSYPKVAKAKCYLNDPKCLFLATNKDEKIPIAGGLTVPGSGALVAAVEVCSDRKADVIGKPSPFAIDHVLIPSGIDPKRCLMIGDKCSTDIYFGNQRGMITLLVETGLHRYTDLEKFKSSGMDHLIPSYYTSSVADISKIMRLP</sequence>
<dbReference type="NCBIfam" id="TIGR01452">
    <property type="entry name" value="PGP_euk"/>
    <property type="match status" value="1"/>
</dbReference>
<dbReference type="InterPro" id="IPR023214">
    <property type="entry name" value="HAD_sf"/>
</dbReference>
<name>A0A9P0E3C0_NEZVI</name>
<evidence type="ECO:0000256" key="1">
    <source>
        <dbReference type="ARBA" id="ARBA00022801"/>
    </source>
</evidence>
<accession>A0A9P0E3C0</accession>
<dbReference type="InterPro" id="IPR036412">
    <property type="entry name" value="HAD-like_sf"/>
</dbReference>
<keyword evidence="7" id="KW-1185">Reference proteome</keyword>
<evidence type="ECO:0008006" key="8">
    <source>
        <dbReference type="Google" id="ProtNLM"/>
    </source>
</evidence>
<dbReference type="PANTHER" id="PTHR19288:SF93">
    <property type="entry name" value="FI11325P-RELATED"/>
    <property type="match status" value="1"/>
</dbReference>
<dbReference type="OrthoDB" id="413953at2759"/>
<reference evidence="6" key="1">
    <citation type="submission" date="2022-01" db="EMBL/GenBank/DDBJ databases">
        <authorList>
            <person name="King R."/>
        </authorList>
    </citation>
    <scope>NUCLEOTIDE SEQUENCE</scope>
</reference>
<dbReference type="InterPro" id="IPR006349">
    <property type="entry name" value="PGP_euk"/>
</dbReference>
<dbReference type="Pfam" id="PF13344">
    <property type="entry name" value="Hydrolase_6"/>
    <property type="match status" value="1"/>
</dbReference>